<dbReference type="GO" id="GO:0005886">
    <property type="term" value="C:plasma membrane"/>
    <property type="evidence" value="ECO:0007669"/>
    <property type="project" value="UniProtKB-SubCell"/>
</dbReference>
<dbReference type="NCBIfam" id="TIGR00680">
    <property type="entry name" value="kdpA"/>
    <property type="match status" value="1"/>
</dbReference>
<evidence type="ECO:0000256" key="9">
    <source>
        <dbReference type="HAMAP-Rule" id="MF_00275"/>
    </source>
</evidence>
<feature type="transmembrane region" description="Helical" evidence="9">
    <location>
        <begin position="253"/>
        <end position="275"/>
    </location>
</feature>
<evidence type="ECO:0000256" key="8">
    <source>
        <dbReference type="ARBA" id="ARBA00023136"/>
    </source>
</evidence>
<dbReference type="PIRSF" id="PIRSF001294">
    <property type="entry name" value="K_ATPaseA"/>
    <property type="match status" value="1"/>
</dbReference>
<evidence type="ECO:0000256" key="2">
    <source>
        <dbReference type="ARBA" id="ARBA00022475"/>
    </source>
</evidence>
<evidence type="ECO:0000256" key="5">
    <source>
        <dbReference type="ARBA" id="ARBA00022958"/>
    </source>
</evidence>
<feature type="transmembrane region" description="Helical" evidence="9">
    <location>
        <begin position="177"/>
        <end position="198"/>
    </location>
</feature>
<keyword evidence="6 9" id="KW-1133">Transmembrane helix</keyword>
<evidence type="ECO:0000313" key="10">
    <source>
        <dbReference type="EMBL" id="SFK86521.1"/>
    </source>
</evidence>
<keyword evidence="1 9" id="KW-0813">Transport</keyword>
<gene>
    <name evidence="9" type="primary">kdpA</name>
    <name evidence="10" type="ORF">SAMN05444581_1336</name>
</gene>
<keyword evidence="8 9" id="KW-0472">Membrane</keyword>
<proteinExistence type="inferred from homology"/>
<dbReference type="STRING" id="1612308.SAMN05444581_1336"/>
<dbReference type="OrthoDB" id="9763796at2"/>
<dbReference type="GO" id="GO:0008556">
    <property type="term" value="F:P-type potassium transmembrane transporter activity"/>
    <property type="evidence" value="ECO:0007669"/>
    <property type="project" value="InterPro"/>
</dbReference>
<evidence type="ECO:0000256" key="1">
    <source>
        <dbReference type="ARBA" id="ARBA00022448"/>
    </source>
</evidence>
<comment type="subunit">
    <text evidence="9">The system is composed of three essential subunits: KdpA, KdpB and KdpC.</text>
</comment>
<dbReference type="Pfam" id="PF03814">
    <property type="entry name" value="KdpA"/>
    <property type="match status" value="1"/>
</dbReference>
<dbReference type="EMBL" id="FOSN01000033">
    <property type="protein sequence ID" value="SFK86521.1"/>
    <property type="molecule type" value="Genomic_DNA"/>
</dbReference>
<feature type="transmembrane region" description="Helical" evidence="9">
    <location>
        <begin position="287"/>
        <end position="305"/>
    </location>
</feature>
<feature type="transmembrane region" description="Helical" evidence="9">
    <location>
        <begin position="134"/>
        <end position="156"/>
    </location>
</feature>
<dbReference type="HAMAP" id="MF_00275">
    <property type="entry name" value="KdpA"/>
    <property type="match status" value="1"/>
</dbReference>
<keyword evidence="11" id="KW-1185">Reference proteome</keyword>
<keyword evidence="4 9" id="KW-0812">Transmembrane</keyword>
<dbReference type="RefSeq" id="WP_091686571.1">
    <property type="nucleotide sequence ID" value="NZ_FOSN01000033.1"/>
</dbReference>
<evidence type="ECO:0000256" key="3">
    <source>
        <dbReference type="ARBA" id="ARBA00022538"/>
    </source>
</evidence>
<evidence type="ECO:0000313" key="11">
    <source>
        <dbReference type="Proteomes" id="UP000198755"/>
    </source>
</evidence>
<feature type="transmembrane region" description="Helical" evidence="9">
    <location>
        <begin position="6"/>
        <end position="28"/>
    </location>
</feature>
<comment type="similarity">
    <text evidence="9">Belongs to the KdpA family.</text>
</comment>
<evidence type="ECO:0000256" key="6">
    <source>
        <dbReference type="ARBA" id="ARBA00022989"/>
    </source>
</evidence>
<dbReference type="Proteomes" id="UP000198755">
    <property type="component" value="Unassembled WGS sequence"/>
</dbReference>
<dbReference type="AlphaFoldDB" id="A0A1I4D389"/>
<keyword evidence="3 9" id="KW-0633">Potassium transport</keyword>
<reference evidence="10 11" key="1">
    <citation type="submission" date="2016-10" db="EMBL/GenBank/DDBJ databases">
        <authorList>
            <person name="de Groot N.N."/>
        </authorList>
    </citation>
    <scope>NUCLEOTIDE SEQUENCE [LARGE SCALE GENOMIC DNA]</scope>
    <source>
        <strain evidence="10 11">NE2</strain>
    </source>
</reference>
<evidence type="ECO:0000256" key="4">
    <source>
        <dbReference type="ARBA" id="ARBA00022692"/>
    </source>
</evidence>
<feature type="transmembrane region" description="Helical" evidence="9">
    <location>
        <begin position="63"/>
        <end position="84"/>
    </location>
</feature>
<comment type="function">
    <text evidence="9">Part of the high-affinity ATP-driven potassium transport (or Kdp) system, which catalyzes the hydrolysis of ATP coupled with the electrogenic transport of potassium into the cytoplasm. This subunit binds the extracellular potassium ions and delivers the ions to the membrane domain of KdpB through an intramembrane tunnel.</text>
</comment>
<dbReference type="GO" id="GO:0030955">
    <property type="term" value="F:potassium ion binding"/>
    <property type="evidence" value="ECO:0007669"/>
    <property type="project" value="UniProtKB-UniRule"/>
</dbReference>
<dbReference type="PANTHER" id="PTHR30607">
    <property type="entry name" value="POTASSIUM-TRANSPORTING ATPASE A CHAIN"/>
    <property type="match status" value="1"/>
</dbReference>
<protein>
    <recommendedName>
        <fullName evidence="9">Potassium-transporting ATPase potassium-binding subunit</fullName>
    </recommendedName>
    <alternativeName>
        <fullName evidence="9">ATP phosphohydrolase [potassium-transporting] A chain</fullName>
    </alternativeName>
    <alternativeName>
        <fullName evidence="9">Potassium-binding and translocating subunit A</fullName>
    </alternativeName>
    <alternativeName>
        <fullName evidence="9">Potassium-translocating ATPase A chain</fullName>
    </alternativeName>
</protein>
<organism evidence="10 11">
    <name type="scientific">Methylocapsa palsarum</name>
    <dbReference type="NCBI Taxonomy" id="1612308"/>
    <lineage>
        <taxon>Bacteria</taxon>
        <taxon>Pseudomonadati</taxon>
        <taxon>Pseudomonadota</taxon>
        <taxon>Alphaproteobacteria</taxon>
        <taxon>Hyphomicrobiales</taxon>
        <taxon>Beijerinckiaceae</taxon>
        <taxon>Methylocapsa</taxon>
    </lineage>
</organism>
<sequence>MTFGGWIEIFLVLALVVGAAWPLGAFIAKVFDGQRSFLSPIAGPLERVFYRLSGVDPRKEQSWLCYALSMVVFSAVCFLTLYALQRFQNVLPFNPDGRDAIAPDLAFNTAISFITNANWQAYAGETTMSHFTQMAGLTTNNFLDTAIAMALALGLTRGLTRSETDTIGNFWVDMTRATLYVLLPFSILLALIFISLGIPQTLHGSFAATTLEGARQTIAIGPVASQEAIKLLGTNGGGFFDANSAHPFENPNAWSNLLECWSQLVLPVAFVFAFGRMVGDAREGRSLLTVMAFIFLISLTILYRAEANGNPLLTALGVESSAGNLEGKDVRFGQASAALFAVATTGTGTGAANATFDSMTPIGGLSPLFNLLLGCIAPGGVGTGLISILLLAVLTVFLAGLMVGRTPEYLGKKIEAREIKFVMLSLLLTPVLMLGFAAIAANLKISLDSLGNAGPHGFTEILYAYASTASDNGSAFAGLSANTPWFNTTTGIVMLLGRIASVIPIMAIAGSLAKKKKARPSAGTFPTHGLLFISLLLGVALIVTLLQFFPVVTLGPLAEHVLMEAGRTF</sequence>
<keyword evidence="7 9" id="KW-0406">Ion transport</keyword>
<dbReference type="PANTHER" id="PTHR30607:SF2">
    <property type="entry name" value="POTASSIUM-TRANSPORTING ATPASE POTASSIUM-BINDING SUBUNIT"/>
    <property type="match status" value="1"/>
</dbReference>
<feature type="transmembrane region" description="Helical" evidence="9">
    <location>
        <begin position="421"/>
        <end position="441"/>
    </location>
</feature>
<dbReference type="InterPro" id="IPR004623">
    <property type="entry name" value="KdpA"/>
</dbReference>
<accession>A0A1I4D389</accession>
<evidence type="ECO:0000256" key="7">
    <source>
        <dbReference type="ARBA" id="ARBA00023065"/>
    </source>
</evidence>
<feature type="transmembrane region" description="Helical" evidence="9">
    <location>
        <begin position="492"/>
        <end position="513"/>
    </location>
</feature>
<name>A0A1I4D389_9HYPH</name>
<keyword evidence="5 9" id="KW-0630">Potassium</keyword>
<feature type="transmembrane region" description="Helical" evidence="9">
    <location>
        <begin position="368"/>
        <end position="401"/>
    </location>
</feature>
<feature type="transmembrane region" description="Helical" evidence="9">
    <location>
        <begin position="525"/>
        <end position="549"/>
    </location>
</feature>
<comment type="subcellular location">
    <subcellularLocation>
        <location evidence="9">Cell membrane</location>
        <topology evidence="9">Multi-pass membrane protein</topology>
    </subcellularLocation>
</comment>
<keyword evidence="2 9" id="KW-1003">Cell membrane</keyword>